<dbReference type="AlphaFoldDB" id="A0A2S9QL11"/>
<reference evidence="4 5" key="1">
    <citation type="journal article" date="2017" name="New Microbes New Infect">
        <title>Genome sequence of 'Leucobacter massiliensis' sp. nov. isolated from human pharynx after travel to the 2014 Hajj.</title>
        <authorList>
            <person name="Leangapichart T."/>
            <person name="Gautret P."/>
            <person name="Nguyen T.T."/>
            <person name="Armstrong N."/>
            <person name="Rolain J.M."/>
        </authorList>
    </citation>
    <scope>NUCLEOTIDE SEQUENCE [LARGE SCALE GENOMIC DNA]</scope>
    <source>
        <strain evidence="4 5">122RC15</strain>
    </source>
</reference>
<evidence type="ECO:0000259" key="3">
    <source>
        <dbReference type="Pfam" id="PF13399"/>
    </source>
</evidence>
<organism evidence="4 5">
    <name type="scientific">Leucobacter massiliensis</name>
    <dbReference type="NCBI Taxonomy" id="1686285"/>
    <lineage>
        <taxon>Bacteria</taxon>
        <taxon>Bacillati</taxon>
        <taxon>Actinomycetota</taxon>
        <taxon>Actinomycetes</taxon>
        <taxon>Micrococcales</taxon>
        <taxon>Microbacteriaceae</taxon>
        <taxon>Leucobacter</taxon>
    </lineage>
</organism>
<evidence type="ECO:0000256" key="1">
    <source>
        <dbReference type="SAM" id="MobiDB-lite"/>
    </source>
</evidence>
<keyword evidence="2" id="KW-1133">Transmembrane helix</keyword>
<protein>
    <recommendedName>
        <fullName evidence="3">LytR/CpsA/Psr regulator C-terminal domain-containing protein</fullName>
    </recommendedName>
</protein>
<feature type="transmembrane region" description="Helical" evidence="2">
    <location>
        <begin position="46"/>
        <end position="68"/>
    </location>
</feature>
<feature type="domain" description="LytR/CpsA/Psr regulator C-terminal" evidence="3">
    <location>
        <begin position="100"/>
        <end position="189"/>
    </location>
</feature>
<keyword evidence="5" id="KW-1185">Reference proteome</keyword>
<dbReference type="Proteomes" id="UP000238650">
    <property type="component" value="Unassembled WGS sequence"/>
</dbReference>
<dbReference type="EMBL" id="MWZD01000022">
    <property type="protein sequence ID" value="PRI10270.1"/>
    <property type="molecule type" value="Genomic_DNA"/>
</dbReference>
<dbReference type="OrthoDB" id="5125199at2"/>
<keyword evidence="2" id="KW-0812">Transmembrane</keyword>
<evidence type="ECO:0000313" key="5">
    <source>
        <dbReference type="Proteomes" id="UP000238650"/>
    </source>
</evidence>
<proteinExistence type="predicted"/>
<accession>A0A2S9QL11</accession>
<sequence length="261" mass="26541">MSVTQTSEQAAERRGSRGDFPEDRFDRVEPSGRVGAHRITARPRYVWQYLVAGLLGFALLTTLGIVVVQGMGGADALPLGRGDGESAAPARVQAELNPDATVAVLNGTETPDLAATVDGIITSEQWGQIRFSGAAASSDVSISAVFYADPADEAAAEGLAAKLGGLSTYVTEDYADYGVQLVVLLGADYAGPGLEEAQQGGDGSPEGSDAPESDEAPAGGEADGEAAQTDPATGWPIDPATGWPVDPATGQPTDPATIPAG</sequence>
<dbReference type="InterPro" id="IPR027381">
    <property type="entry name" value="LytR/CpsA/Psr_C"/>
</dbReference>
<feature type="compositionally biased region" description="Basic and acidic residues" evidence="1">
    <location>
        <begin position="10"/>
        <end position="28"/>
    </location>
</feature>
<feature type="region of interest" description="Disordered" evidence="1">
    <location>
        <begin position="193"/>
        <end position="261"/>
    </location>
</feature>
<feature type="region of interest" description="Disordered" evidence="1">
    <location>
        <begin position="1"/>
        <end position="28"/>
    </location>
</feature>
<evidence type="ECO:0000256" key="2">
    <source>
        <dbReference type="SAM" id="Phobius"/>
    </source>
</evidence>
<dbReference type="Pfam" id="PF13399">
    <property type="entry name" value="LytR_C"/>
    <property type="match status" value="1"/>
</dbReference>
<name>A0A2S9QL11_9MICO</name>
<keyword evidence="2" id="KW-0472">Membrane</keyword>
<gene>
    <name evidence="4" type="ORF">B4915_12820</name>
</gene>
<comment type="caution">
    <text evidence="4">The sequence shown here is derived from an EMBL/GenBank/DDBJ whole genome shotgun (WGS) entry which is preliminary data.</text>
</comment>
<evidence type="ECO:0000313" key="4">
    <source>
        <dbReference type="EMBL" id="PRI10270.1"/>
    </source>
</evidence>
<dbReference type="Gene3D" id="3.30.70.2390">
    <property type="match status" value="1"/>
</dbReference>